<evidence type="ECO:0000313" key="2">
    <source>
        <dbReference type="Proteomes" id="UP001417504"/>
    </source>
</evidence>
<dbReference type="EMBL" id="JBBNAE010000003">
    <property type="protein sequence ID" value="KAK9137669.1"/>
    <property type="molecule type" value="Genomic_DNA"/>
</dbReference>
<organism evidence="1 2">
    <name type="scientific">Stephania japonica</name>
    <dbReference type="NCBI Taxonomy" id="461633"/>
    <lineage>
        <taxon>Eukaryota</taxon>
        <taxon>Viridiplantae</taxon>
        <taxon>Streptophyta</taxon>
        <taxon>Embryophyta</taxon>
        <taxon>Tracheophyta</taxon>
        <taxon>Spermatophyta</taxon>
        <taxon>Magnoliopsida</taxon>
        <taxon>Ranunculales</taxon>
        <taxon>Menispermaceae</taxon>
        <taxon>Menispermoideae</taxon>
        <taxon>Cissampelideae</taxon>
        <taxon>Stephania</taxon>
    </lineage>
</organism>
<name>A0AAP0JPK7_9MAGN</name>
<evidence type="ECO:0000313" key="1">
    <source>
        <dbReference type="EMBL" id="KAK9137669.1"/>
    </source>
</evidence>
<proteinExistence type="predicted"/>
<keyword evidence="2" id="KW-1185">Reference proteome</keyword>
<protein>
    <submittedName>
        <fullName evidence="1">Uncharacterized protein</fullName>
    </submittedName>
</protein>
<dbReference type="AlphaFoldDB" id="A0AAP0JPK7"/>
<gene>
    <name evidence="1" type="ORF">Sjap_008263</name>
</gene>
<comment type="caution">
    <text evidence="1">The sequence shown here is derived from an EMBL/GenBank/DDBJ whole genome shotgun (WGS) entry which is preliminary data.</text>
</comment>
<reference evidence="1 2" key="1">
    <citation type="submission" date="2024-01" db="EMBL/GenBank/DDBJ databases">
        <title>Genome assemblies of Stephania.</title>
        <authorList>
            <person name="Yang L."/>
        </authorList>
    </citation>
    <scope>NUCLEOTIDE SEQUENCE [LARGE SCALE GENOMIC DNA]</scope>
    <source>
        <strain evidence="1">QJT</strain>
        <tissue evidence="1">Leaf</tissue>
    </source>
</reference>
<accession>A0AAP0JPK7</accession>
<sequence length="112" mass="12429">MAYGLKRSGQSGIGVSVLEIGDWRSIDLEIRVGGGCVLQDLNNAAAAVKKPKLDGAGWEVVSNPEVQWHVDGYILVMSLGIVSISKYLLQYLEYLIWSESAPEKCDKYYEYL</sequence>
<dbReference type="Proteomes" id="UP001417504">
    <property type="component" value="Unassembled WGS sequence"/>
</dbReference>